<sequence>MKALIAPYFEGNNYLEILQSELEERDIEVIRENRAYPLWPIFLQVVKNDIDVLHLHWTHPYFIFGDHSRFKNSPIKGLLSAISAGIFVIHVFLCSLICSKIVWTVHNRVNHECVYENIDLWVSHQLVSIVDTIQIWDDQTKHELEDFLDVEINDAVTIPHGNYDPVYSETEQSKPEARDQLSHPHEERMILYFGRIRPYKQVSDLISAWKDIETEDSRLVIAGNSKDPDLTDEIRSMVENTDNISLDLRYIPDEEVPTYFAACDICVFPYEKIFNSGSVLLAMTFSRPFIAPQMGSIPGVDPGGNLLYEPNKQGLRNALSEAVSVDDQTLESIGKENRTAAETKYDWDSIADDLIEAYHGELNAE</sequence>
<organism evidence="1 2">
    <name type="scientific">Halolamina salifodinae</name>
    <dbReference type="NCBI Taxonomy" id="1202767"/>
    <lineage>
        <taxon>Archaea</taxon>
        <taxon>Methanobacteriati</taxon>
        <taxon>Methanobacteriota</taxon>
        <taxon>Stenosarchaea group</taxon>
        <taxon>Halobacteria</taxon>
        <taxon>Halobacteriales</taxon>
        <taxon>Haloferacaceae</taxon>
    </lineage>
</organism>
<dbReference type="Proteomes" id="UP000823736">
    <property type="component" value="Unassembled WGS sequence"/>
</dbReference>
<dbReference type="AlphaFoldDB" id="A0A8T4GW89"/>
<dbReference type="RefSeq" id="WP_209489356.1">
    <property type="nucleotide sequence ID" value="NZ_JAGGLC010000001.1"/>
</dbReference>
<dbReference type="InterPro" id="IPR050194">
    <property type="entry name" value="Glycosyltransferase_grp1"/>
</dbReference>
<dbReference type="CDD" id="cd03801">
    <property type="entry name" value="GT4_PimA-like"/>
    <property type="match status" value="1"/>
</dbReference>
<dbReference type="PANTHER" id="PTHR45947:SF3">
    <property type="entry name" value="SULFOQUINOVOSYL TRANSFERASE SQD2"/>
    <property type="match status" value="1"/>
</dbReference>
<comment type="caution">
    <text evidence="1">The sequence shown here is derived from an EMBL/GenBank/DDBJ whole genome shotgun (WGS) entry which is preliminary data.</text>
</comment>
<evidence type="ECO:0000313" key="1">
    <source>
        <dbReference type="EMBL" id="MBP1985605.1"/>
    </source>
</evidence>
<dbReference type="Gene3D" id="3.40.50.2000">
    <property type="entry name" value="Glycogen Phosphorylase B"/>
    <property type="match status" value="2"/>
</dbReference>
<dbReference type="Pfam" id="PF13692">
    <property type="entry name" value="Glyco_trans_1_4"/>
    <property type="match status" value="1"/>
</dbReference>
<name>A0A8T4GW89_9EURY</name>
<dbReference type="OrthoDB" id="132546at2157"/>
<gene>
    <name evidence="1" type="ORF">J2753_000078</name>
</gene>
<dbReference type="SUPFAM" id="SSF53756">
    <property type="entry name" value="UDP-Glycosyltransferase/glycogen phosphorylase"/>
    <property type="match status" value="1"/>
</dbReference>
<evidence type="ECO:0000313" key="2">
    <source>
        <dbReference type="Proteomes" id="UP000823736"/>
    </source>
</evidence>
<keyword evidence="2" id="KW-1185">Reference proteome</keyword>
<dbReference type="GO" id="GO:0016757">
    <property type="term" value="F:glycosyltransferase activity"/>
    <property type="evidence" value="ECO:0007669"/>
    <property type="project" value="InterPro"/>
</dbReference>
<accession>A0A8T4GW89</accession>
<proteinExistence type="predicted"/>
<protein>
    <submittedName>
        <fullName evidence="1">Glycosyltransferase involved in cell wall biosynthesis</fullName>
    </submittedName>
</protein>
<dbReference type="EMBL" id="JAGGLC010000001">
    <property type="protein sequence ID" value="MBP1985605.1"/>
    <property type="molecule type" value="Genomic_DNA"/>
</dbReference>
<dbReference type="PANTHER" id="PTHR45947">
    <property type="entry name" value="SULFOQUINOVOSYL TRANSFERASE SQD2"/>
    <property type="match status" value="1"/>
</dbReference>
<reference evidence="1" key="1">
    <citation type="submission" date="2021-03" db="EMBL/GenBank/DDBJ databases">
        <title>Genomic Encyclopedia of Type Strains, Phase IV (KMG-IV): sequencing the most valuable type-strain genomes for metagenomic binning, comparative biology and taxonomic classification.</title>
        <authorList>
            <person name="Goeker M."/>
        </authorList>
    </citation>
    <scope>NUCLEOTIDE SEQUENCE</scope>
    <source>
        <strain evidence="1">DSM 26232</strain>
    </source>
</reference>